<dbReference type="PANTHER" id="PTHR35156:SF1">
    <property type="entry name" value="TESTIS-EXPRESSED PROTEIN 52"/>
    <property type="match status" value="1"/>
</dbReference>
<organism evidence="2 12">
    <name type="scientific">Rotaria magnacalcarata</name>
    <dbReference type="NCBI Taxonomy" id="392030"/>
    <lineage>
        <taxon>Eukaryota</taxon>
        <taxon>Metazoa</taxon>
        <taxon>Spiralia</taxon>
        <taxon>Gnathifera</taxon>
        <taxon>Rotifera</taxon>
        <taxon>Eurotatoria</taxon>
        <taxon>Bdelloidea</taxon>
        <taxon>Philodinida</taxon>
        <taxon>Philodinidae</taxon>
        <taxon>Rotaria</taxon>
    </lineage>
</organism>
<dbReference type="OrthoDB" id="10017413at2759"/>
<dbReference type="EMBL" id="CAJNRE010009585">
    <property type="protein sequence ID" value="CAF2083289.1"/>
    <property type="molecule type" value="Genomic_DNA"/>
</dbReference>
<protein>
    <submittedName>
        <fullName evidence="2">Uncharacterized protein</fullName>
    </submittedName>
</protein>
<accession>A0A815BGE6</accession>
<comment type="caution">
    <text evidence="2">The sequence shown here is derived from an EMBL/GenBank/DDBJ whole genome shotgun (WGS) entry which is preliminary data.</text>
</comment>
<dbReference type="EMBL" id="CAJOBI010002859">
    <property type="protein sequence ID" value="CAF3947191.1"/>
    <property type="molecule type" value="Genomic_DNA"/>
</dbReference>
<dbReference type="Proteomes" id="UP000663824">
    <property type="component" value="Unassembled WGS sequence"/>
</dbReference>
<dbReference type="AlphaFoldDB" id="A0A815BGE6"/>
<evidence type="ECO:0000313" key="13">
    <source>
        <dbReference type="Proteomes" id="UP000663866"/>
    </source>
</evidence>
<evidence type="ECO:0000313" key="9">
    <source>
        <dbReference type="EMBL" id="CAF3947191.1"/>
    </source>
</evidence>
<keyword evidence="13" id="KW-1185">Reference proteome</keyword>
<sequence length="296" mass="34129">MKSARDRDYIPVNTNVDEQTTTLSFKPHITQRLALLEHPKTSLDHEILHTLRESYDDRSSPTSRSGALSNLDYALWLEAGKHSHKPTYAKSLDGKPPINYNIWRNYRHYYAGINSNSARRANGQSRLNEEAAFKYPIIIPAPSQLGENHLRQYFEANKKGLFQNQSHFRMALIKADNDERMLRMLSLKSQQRNPPASSDIAEPSRLSNSSAIRKQSSASTVRSRHPPPQNSLNVSPEFQPRYKYGSGKKFVMRDNHPSMEKLKFEQELKMAISFHRELKRTKEGNEKSLYARHQPV</sequence>
<dbReference type="Proteomes" id="UP000663834">
    <property type="component" value="Unassembled WGS sequence"/>
</dbReference>
<dbReference type="EMBL" id="CAJNOV010017915">
    <property type="protein sequence ID" value="CAF1614561.1"/>
    <property type="molecule type" value="Genomic_DNA"/>
</dbReference>
<dbReference type="PANTHER" id="PTHR35156">
    <property type="entry name" value="TESTIS-EXPRESSED PROTEIN 52"/>
    <property type="match status" value="1"/>
</dbReference>
<dbReference type="Proteomes" id="UP000676336">
    <property type="component" value="Unassembled WGS sequence"/>
</dbReference>
<dbReference type="EMBL" id="CAJOBF010002858">
    <property type="protein sequence ID" value="CAF4059971.1"/>
    <property type="molecule type" value="Genomic_DNA"/>
</dbReference>
<reference evidence="2" key="1">
    <citation type="submission" date="2021-02" db="EMBL/GenBank/DDBJ databases">
        <authorList>
            <person name="Nowell W R."/>
        </authorList>
    </citation>
    <scope>NUCLEOTIDE SEQUENCE</scope>
</reference>
<dbReference type="Proteomes" id="UP000663855">
    <property type="component" value="Unassembled WGS sequence"/>
</dbReference>
<dbReference type="Proteomes" id="UP000663887">
    <property type="component" value="Unassembled WGS sequence"/>
</dbReference>
<evidence type="ECO:0000313" key="5">
    <source>
        <dbReference type="EMBL" id="CAF2066294.1"/>
    </source>
</evidence>
<dbReference type="Proteomes" id="UP000681967">
    <property type="component" value="Unassembled WGS sequence"/>
</dbReference>
<gene>
    <name evidence="8" type="ORF">BYL167_LOCUS9696</name>
    <name evidence="3" type="ORF">CJN711_LOCUS37007</name>
    <name evidence="7" type="ORF">GIL414_LOCUS6848</name>
    <name evidence="2" type="ORF">KQP761_LOCUS3251</name>
    <name evidence="6" type="ORF">MBJ925_LOCUS19063</name>
    <name evidence="11" type="ORF">OVN521_LOCUS25157</name>
    <name evidence="9" type="ORF">SMN809_LOCUS9048</name>
    <name evidence="10" type="ORF">UXM345_LOCUS19770</name>
    <name evidence="5" type="ORF">WKI299_LOCUS13171</name>
    <name evidence="4" type="ORF">XDN619_LOCUS2151</name>
</gene>
<evidence type="ECO:0000313" key="11">
    <source>
        <dbReference type="EMBL" id="CAF4178903.1"/>
    </source>
</evidence>
<name>A0A815BGE6_9BILA</name>
<evidence type="ECO:0000313" key="6">
    <source>
        <dbReference type="EMBL" id="CAF2083289.1"/>
    </source>
</evidence>
<dbReference type="Proteomes" id="UP000663856">
    <property type="component" value="Unassembled WGS sequence"/>
</dbReference>
<evidence type="ECO:0000313" key="2">
    <source>
        <dbReference type="EMBL" id="CAF1270275.1"/>
    </source>
</evidence>
<dbReference type="InterPro" id="IPR029206">
    <property type="entry name" value="DUF4532"/>
</dbReference>
<dbReference type="EMBL" id="CAJNRG010000102">
    <property type="protein sequence ID" value="CAF1976496.1"/>
    <property type="molecule type" value="Genomic_DNA"/>
</dbReference>
<proteinExistence type="predicted"/>
<dbReference type="EMBL" id="CAJNOW010000318">
    <property type="protein sequence ID" value="CAF1270275.1"/>
    <property type="molecule type" value="Genomic_DNA"/>
</dbReference>
<evidence type="ECO:0000313" key="10">
    <source>
        <dbReference type="EMBL" id="CAF4059971.1"/>
    </source>
</evidence>
<evidence type="ECO:0000256" key="1">
    <source>
        <dbReference type="SAM" id="MobiDB-lite"/>
    </source>
</evidence>
<dbReference type="Proteomes" id="UP000663866">
    <property type="component" value="Unassembled WGS sequence"/>
</dbReference>
<evidence type="ECO:0000313" key="4">
    <source>
        <dbReference type="EMBL" id="CAF1976496.1"/>
    </source>
</evidence>
<feature type="compositionally biased region" description="Polar residues" evidence="1">
    <location>
        <begin position="205"/>
        <end position="221"/>
    </location>
</feature>
<evidence type="ECO:0000313" key="8">
    <source>
        <dbReference type="EMBL" id="CAF3925026.1"/>
    </source>
</evidence>
<dbReference type="EMBL" id="CAJOBJ010002010">
    <property type="protein sequence ID" value="CAF3906774.1"/>
    <property type="molecule type" value="Genomic_DNA"/>
</dbReference>
<dbReference type="Proteomes" id="UP000663842">
    <property type="component" value="Unassembled WGS sequence"/>
</dbReference>
<evidence type="ECO:0000313" key="7">
    <source>
        <dbReference type="EMBL" id="CAF3906774.1"/>
    </source>
</evidence>
<dbReference type="Proteomes" id="UP000681720">
    <property type="component" value="Unassembled WGS sequence"/>
</dbReference>
<evidence type="ECO:0000313" key="12">
    <source>
        <dbReference type="Proteomes" id="UP000663834"/>
    </source>
</evidence>
<feature type="compositionally biased region" description="Polar residues" evidence="1">
    <location>
        <begin position="187"/>
        <end position="196"/>
    </location>
</feature>
<dbReference type="EMBL" id="CAJNRF010004985">
    <property type="protein sequence ID" value="CAF2066294.1"/>
    <property type="molecule type" value="Genomic_DNA"/>
</dbReference>
<dbReference type="EMBL" id="CAJOBG010006186">
    <property type="protein sequence ID" value="CAF4178903.1"/>
    <property type="molecule type" value="Genomic_DNA"/>
</dbReference>
<dbReference type="EMBL" id="CAJOBH010002822">
    <property type="protein sequence ID" value="CAF3925026.1"/>
    <property type="molecule type" value="Genomic_DNA"/>
</dbReference>
<feature type="region of interest" description="Disordered" evidence="1">
    <location>
        <begin position="187"/>
        <end position="240"/>
    </location>
</feature>
<evidence type="ECO:0000313" key="3">
    <source>
        <dbReference type="EMBL" id="CAF1614561.1"/>
    </source>
</evidence>